<protein>
    <submittedName>
        <fullName evidence="1">Uncharacterized protein</fullName>
    </submittedName>
</protein>
<evidence type="ECO:0000313" key="1">
    <source>
        <dbReference type="EnsemblPlants" id="TuG1812G0600002625.01.T01"/>
    </source>
</evidence>
<dbReference type="Proteomes" id="UP000015106">
    <property type="component" value="Chromosome 6"/>
</dbReference>
<name>A0A8R7QUC1_TRIUA</name>
<dbReference type="Gramene" id="TuG1812G0600002625.01.T01">
    <property type="protein sequence ID" value="TuG1812G0600002625.01.T01"/>
    <property type="gene ID" value="TuG1812G0600002625.01"/>
</dbReference>
<reference evidence="1" key="2">
    <citation type="submission" date="2018-03" db="EMBL/GenBank/DDBJ databases">
        <title>The Triticum urartu genome reveals the dynamic nature of wheat genome evolution.</title>
        <authorList>
            <person name="Ling H."/>
            <person name="Ma B."/>
            <person name="Shi X."/>
            <person name="Liu H."/>
            <person name="Dong L."/>
            <person name="Sun H."/>
            <person name="Cao Y."/>
            <person name="Gao Q."/>
            <person name="Zheng S."/>
            <person name="Li Y."/>
            <person name="Yu Y."/>
            <person name="Du H."/>
            <person name="Qi M."/>
            <person name="Li Y."/>
            <person name="Yu H."/>
            <person name="Cui Y."/>
            <person name="Wang N."/>
            <person name="Chen C."/>
            <person name="Wu H."/>
            <person name="Zhao Y."/>
            <person name="Zhang J."/>
            <person name="Li Y."/>
            <person name="Zhou W."/>
            <person name="Zhang B."/>
            <person name="Hu W."/>
            <person name="Eijk M."/>
            <person name="Tang J."/>
            <person name="Witsenboer H."/>
            <person name="Zhao S."/>
            <person name="Li Z."/>
            <person name="Zhang A."/>
            <person name="Wang D."/>
            <person name="Liang C."/>
        </authorList>
    </citation>
    <scope>NUCLEOTIDE SEQUENCE [LARGE SCALE GENOMIC DNA]</scope>
    <source>
        <strain evidence="1">cv. G1812</strain>
    </source>
</reference>
<keyword evidence="2" id="KW-1185">Reference proteome</keyword>
<organism evidence="1 2">
    <name type="scientific">Triticum urartu</name>
    <name type="common">Red wild einkorn</name>
    <name type="synonym">Crithodium urartu</name>
    <dbReference type="NCBI Taxonomy" id="4572"/>
    <lineage>
        <taxon>Eukaryota</taxon>
        <taxon>Viridiplantae</taxon>
        <taxon>Streptophyta</taxon>
        <taxon>Embryophyta</taxon>
        <taxon>Tracheophyta</taxon>
        <taxon>Spermatophyta</taxon>
        <taxon>Magnoliopsida</taxon>
        <taxon>Liliopsida</taxon>
        <taxon>Poales</taxon>
        <taxon>Poaceae</taxon>
        <taxon>BOP clade</taxon>
        <taxon>Pooideae</taxon>
        <taxon>Triticodae</taxon>
        <taxon>Triticeae</taxon>
        <taxon>Triticinae</taxon>
        <taxon>Triticum</taxon>
    </lineage>
</organism>
<proteinExistence type="predicted"/>
<sequence length="157" mass="18537">MGPADRVPFGSAGAEIVQRADRGDARERFTQEWSWLTVRKSSLGLKKKYLRCRMWLKEQSWLVKEKLLSRQRFRIRSLNLNQRKKKMIFPWLTVSPRMNRSSTQRLFSPMEIPRRVVAVEKETPQLRYLIPRLIKLHLELKQQPKEISGCKGFAVTG</sequence>
<reference evidence="2" key="1">
    <citation type="journal article" date="2013" name="Nature">
        <title>Draft genome of the wheat A-genome progenitor Triticum urartu.</title>
        <authorList>
            <person name="Ling H.Q."/>
            <person name="Zhao S."/>
            <person name="Liu D."/>
            <person name="Wang J."/>
            <person name="Sun H."/>
            <person name="Zhang C."/>
            <person name="Fan H."/>
            <person name="Li D."/>
            <person name="Dong L."/>
            <person name="Tao Y."/>
            <person name="Gao C."/>
            <person name="Wu H."/>
            <person name="Li Y."/>
            <person name="Cui Y."/>
            <person name="Guo X."/>
            <person name="Zheng S."/>
            <person name="Wang B."/>
            <person name="Yu K."/>
            <person name="Liang Q."/>
            <person name="Yang W."/>
            <person name="Lou X."/>
            <person name="Chen J."/>
            <person name="Feng M."/>
            <person name="Jian J."/>
            <person name="Zhang X."/>
            <person name="Luo G."/>
            <person name="Jiang Y."/>
            <person name="Liu J."/>
            <person name="Wang Z."/>
            <person name="Sha Y."/>
            <person name="Zhang B."/>
            <person name="Wu H."/>
            <person name="Tang D."/>
            <person name="Shen Q."/>
            <person name="Xue P."/>
            <person name="Zou S."/>
            <person name="Wang X."/>
            <person name="Liu X."/>
            <person name="Wang F."/>
            <person name="Yang Y."/>
            <person name="An X."/>
            <person name="Dong Z."/>
            <person name="Zhang K."/>
            <person name="Zhang X."/>
            <person name="Luo M.C."/>
            <person name="Dvorak J."/>
            <person name="Tong Y."/>
            <person name="Wang J."/>
            <person name="Yang H."/>
            <person name="Li Z."/>
            <person name="Wang D."/>
            <person name="Zhang A."/>
            <person name="Wang J."/>
        </authorList>
    </citation>
    <scope>NUCLEOTIDE SEQUENCE</scope>
    <source>
        <strain evidence="2">cv. G1812</strain>
    </source>
</reference>
<accession>A0A8R7QUC1</accession>
<dbReference type="AlphaFoldDB" id="A0A8R7QUC1"/>
<reference evidence="1" key="3">
    <citation type="submission" date="2022-06" db="UniProtKB">
        <authorList>
            <consortium name="EnsemblPlants"/>
        </authorList>
    </citation>
    <scope>IDENTIFICATION</scope>
</reference>
<dbReference type="EnsemblPlants" id="TuG1812G0600002625.01.T01">
    <property type="protein sequence ID" value="TuG1812G0600002625.01.T01"/>
    <property type="gene ID" value="TuG1812G0600002625.01"/>
</dbReference>
<evidence type="ECO:0000313" key="2">
    <source>
        <dbReference type="Proteomes" id="UP000015106"/>
    </source>
</evidence>